<dbReference type="EMBL" id="JACEIK010002442">
    <property type="protein sequence ID" value="MCD9561196.1"/>
    <property type="molecule type" value="Genomic_DNA"/>
</dbReference>
<evidence type="ECO:0000313" key="1">
    <source>
        <dbReference type="EMBL" id="MCD9561196.1"/>
    </source>
</evidence>
<proteinExistence type="predicted"/>
<keyword evidence="2" id="KW-1185">Reference proteome</keyword>
<comment type="caution">
    <text evidence="1">The sequence shown here is derived from an EMBL/GenBank/DDBJ whole genome shotgun (WGS) entry which is preliminary data.</text>
</comment>
<gene>
    <name evidence="1" type="ORF">HAX54_020196</name>
</gene>
<evidence type="ECO:0000313" key="2">
    <source>
        <dbReference type="Proteomes" id="UP000823775"/>
    </source>
</evidence>
<sequence>MERRGLEQHDFPHTRQQIPHLIQQRAPWSSLIPTDSPVKNESVMGSKDGTRVHKFTFLSYSDCRRAKGFRLSPRKGGEGGSFDYHGVAFWNGRDNLIEAADKLLCKLLADRNCCVSYLKIEVVV</sequence>
<dbReference type="Proteomes" id="UP000823775">
    <property type="component" value="Unassembled WGS sequence"/>
</dbReference>
<organism evidence="1 2">
    <name type="scientific">Datura stramonium</name>
    <name type="common">Jimsonweed</name>
    <name type="synonym">Common thornapple</name>
    <dbReference type="NCBI Taxonomy" id="4076"/>
    <lineage>
        <taxon>Eukaryota</taxon>
        <taxon>Viridiplantae</taxon>
        <taxon>Streptophyta</taxon>
        <taxon>Embryophyta</taxon>
        <taxon>Tracheophyta</taxon>
        <taxon>Spermatophyta</taxon>
        <taxon>Magnoliopsida</taxon>
        <taxon>eudicotyledons</taxon>
        <taxon>Gunneridae</taxon>
        <taxon>Pentapetalae</taxon>
        <taxon>asterids</taxon>
        <taxon>lamiids</taxon>
        <taxon>Solanales</taxon>
        <taxon>Solanaceae</taxon>
        <taxon>Solanoideae</taxon>
        <taxon>Datureae</taxon>
        <taxon>Datura</taxon>
    </lineage>
</organism>
<reference evidence="1 2" key="1">
    <citation type="journal article" date="2021" name="BMC Genomics">
        <title>Datura genome reveals duplications of psychoactive alkaloid biosynthetic genes and high mutation rate following tissue culture.</title>
        <authorList>
            <person name="Rajewski A."/>
            <person name="Carter-House D."/>
            <person name="Stajich J."/>
            <person name="Litt A."/>
        </authorList>
    </citation>
    <scope>NUCLEOTIDE SEQUENCE [LARGE SCALE GENOMIC DNA]</scope>
    <source>
        <strain evidence="1">AR-01</strain>
    </source>
</reference>
<accession>A0ABS8UQL1</accession>
<name>A0ABS8UQL1_DATST</name>
<protein>
    <submittedName>
        <fullName evidence="1">Uncharacterized protein</fullName>
    </submittedName>
</protein>